<feature type="compositionally biased region" description="Low complexity" evidence="2">
    <location>
        <begin position="23"/>
        <end position="38"/>
    </location>
</feature>
<evidence type="ECO:0000313" key="4">
    <source>
        <dbReference type="Proteomes" id="UP001326199"/>
    </source>
</evidence>
<feature type="region of interest" description="Disordered" evidence="2">
    <location>
        <begin position="575"/>
        <end position="688"/>
    </location>
</feature>
<reference evidence="3 4" key="1">
    <citation type="journal article" date="2023" name="bioRxiv">
        <title>High-quality genome assemblies of four members of thePodospora anserinaspecies complex.</title>
        <authorList>
            <person name="Ament-Velasquez S.L."/>
            <person name="Vogan A.A."/>
            <person name="Wallerman O."/>
            <person name="Hartmann F."/>
            <person name="Gautier V."/>
            <person name="Silar P."/>
            <person name="Giraud T."/>
            <person name="Johannesson H."/>
        </authorList>
    </citation>
    <scope>NUCLEOTIDE SEQUENCE [LARGE SCALE GENOMIC DNA]</scope>
    <source>
        <strain evidence="3 4">CBS 411.78</strain>
    </source>
</reference>
<dbReference type="EMBL" id="JAFFHB010000007">
    <property type="protein sequence ID" value="KAK4664257.1"/>
    <property type="molecule type" value="Genomic_DNA"/>
</dbReference>
<dbReference type="GeneID" id="87933324"/>
<feature type="compositionally biased region" description="Acidic residues" evidence="2">
    <location>
        <begin position="577"/>
        <end position="587"/>
    </location>
</feature>
<evidence type="ECO:0008006" key="5">
    <source>
        <dbReference type="Google" id="ProtNLM"/>
    </source>
</evidence>
<dbReference type="Proteomes" id="UP001326199">
    <property type="component" value="Unassembled WGS sequence"/>
</dbReference>
<feature type="compositionally biased region" description="Basic and acidic residues" evidence="2">
    <location>
        <begin position="54"/>
        <end position="69"/>
    </location>
</feature>
<feature type="compositionally biased region" description="Basic and acidic residues" evidence="2">
    <location>
        <begin position="632"/>
        <end position="642"/>
    </location>
</feature>
<sequence>MSGKHTGTYVNTDSKHEGANMTSRSTFLSRLSLSRSESPGIPFHNPISPTIRKKPSEHDMDDLSPRPDDSLLPSEGSRHRRQISPSIDHSTSDRASSVGSASKSKPNAPVLFHGPPPPIATSRILYRDEEEPQSYRPFDTAASTARNVGGVQFDRQDGSSAHIRGRDAVNYNEYELDAVWRNLHHRECQLQKELQNILDVQSACLSAQVGRAGSTGSPQASDAGTTTPTSTLHASTNSMSTARRVSFAQTTITHTGHVIPVRQPKKKRPSIREARTGLARHMTLLADLKAEEDANLTAALSMRKRALAQLRKLCRQREEITGELEKIEQDEEEPLAQEIRELTEERSNVASEIKELEERLVGLRNRKRYLDAKVADVESKRDAGLSGYRGALKDVDGKLGGILTRPSVKPLDLEGVIGPGQPVDRGSHLSGLEFLRLRPERRTPEMAKEWWEGEVALLTARKADVDRERLALEEGVEVWRETLQLVDKFELSVAAVMKHWAGKHDNDEANQEWVKAMSDVLGDMKGVIADMEGKLRLVEENGWNLLICAIGAEVEALELAKGLLVKGLRAGGLEVQDGSDDERDVDGDGGSTPHLRRSMSGSSGLQRSAIRFKSSSSSSSESAEGKNLVGVHDVEDGHRTEESDNEVPPDLLVSSSTARARDGLDRTCSRESTLSENEVPPEFLAEHV</sequence>
<organism evidence="3 4">
    <name type="scientific">Podospora pseudopauciseta</name>
    <dbReference type="NCBI Taxonomy" id="2093780"/>
    <lineage>
        <taxon>Eukaryota</taxon>
        <taxon>Fungi</taxon>
        <taxon>Dikarya</taxon>
        <taxon>Ascomycota</taxon>
        <taxon>Pezizomycotina</taxon>
        <taxon>Sordariomycetes</taxon>
        <taxon>Sordariomycetidae</taxon>
        <taxon>Sordariales</taxon>
        <taxon>Podosporaceae</taxon>
        <taxon>Podospora</taxon>
    </lineage>
</organism>
<feature type="compositionally biased region" description="Polar residues" evidence="2">
    <location>
        <begin position="83"/>
        <end position="105"/>
    </location>
</feature>
<feature type="compositionally biased region" description="Basic and acidic residues" evidence="2">
    <location>
        <begin position="659"/>
        <end position="669"/>
    </location>
</feature>
<evidence type="ECO:0000256" key="1">
    <source>
        <dbReference type="SAM" id="Coils"/>
    </source>
</evidence>
<comment type="caution">
    <text evidence="3">The sequence shown here is derived from an EMBL/GenBank/DDBJ whole genome shotgun (WGS) entry which is preliminary data.</text>
</comment>
<feature type="coiled-coil region" evidence="1">
    <location>
        <begin position="303"/>
        <end position="373"/>
    </location>
</feature>
<proteinExistence type="predicted"/>
<feature type="compositionally biased region" description="Polar residues" evidence="2">
    <location>
        <begin position="214"/>
        <end position="224"/>
    </location>
</feature>
<dbReference type="RefSeq" id="XP_062764223.1">
    <property type="nucleotide sequence ID" value="XM_062912981.1"/>
</dbReference>
<feature type="region of interest" description="Disordered" evidence="2">
    <location>
        <begin position="210"/>
        <end position="239"/>
    </location>
</feature>
<protein>
    <recommendedName>
        <fullName evidence="5">Autophagy-related protein 28</fullName>
    </recommendedName>
</protein>
<evidence type="ECO:0000313" key="3">
    <source>
        <dbReference type="EMBL" id="KAK4664257.1"/>
    </source>
</evidence>
<feature type="region of interest" description="Disordered" evidence="2">
    <location>
        <begin position="1"/>
        <end position="121"/>
    </location>
</feature>
<evidence type="ECO:0000256" key="2">
    <source>
        <dbReference type="SAM" id="MobiDB-lite"/>
    </source>
</evidence>
<keyword evidence="1" id="KW-0175">Coiled coil</keyword>
<name>A0ABR0H8N3_9PEZI</name>
<feature type="compositionally biased region" description="Low complexity" evidence="2">
    <location>
        <begin position="225"/>
        <end position="236"/>
    </location>
</feature>
<keyword evidence="4" id="KW-1185">Reference proteome</keyword>
<gene>
    <name evidence="3" type="ORF">QC763_503940</name>
</gene>
<accession>A0ABR0H8N3</accession>